<dbReference type="InterPro" id="IPR050088">
    <property type="entry name" value="IspD/TarI_cytidylyltransf_bact"/>
</dbReference>
<dbReference type="GO" id="GO:0050518">
    <property type="term" value="F:2-C-methyl-D-erythritol 4-phosphate cytidylyltransferase activity"/>
    <property type="evidence" value="ECO:0007669"/>
    <property type="project" value="InterPro"/>
</dbReference>
<keyword evidence="4" id="KW-1185">Reference proteome</keyword>
<dbReference type="InterPro" id="IPR029044">
    <property type="entry name" value="Nucleotide-diphossugar_trans"/>
</dbReference>
<dbReference type="EMBL" id="FQUI01000004">
    <property type="protein sequence ID" value="SHE44584.1"/>
    <property type="molecule type" value="Genomic_DNA"/>
</dbReference>
<dbReference type="Pfam" id="PF01128">
    <property type="entry name" value="IspD"/>
    <property type="match status" value="1"/>
</dbReference>
<organism evidence="3 4">
    <name type="scientific">Marinitoga hydrogenitolerans (strain DSM 16785 / JCM 12826 / AT1271)</name>
    <dbReference type="NCBI Taxonomy" id="1122195"/>
    <lineage>
        <taxon>Bacteria</taxon>
        <taxon>Thermotogati</taxon>
        <taxon>Thermotogota</taxon>
        <taxon>Thermotogae</taxon>
        <taxon>Petrotogales</taxon>
        <taxon>Petrotogaceae</taxon>
        <taxon>Marinitoga</taxon>
    </lineage>
</organism>
<proteinExistence type="predicted"/>
<keyword evidence="1" id="KW-0808">Transferase</keyword>
<protein>
    <submittedName>
        <fullName evidence="3">2-C-methyl-D-erythritol 4-phosphate cytidylyltransferase</fullName>
    </submittedName>
</protein>
<dbReference type="STRING" id="1122195.SAMN02745164_00457"/>
<dbReference type="CDD" id="cd02516">
    <property type="entry name" value="CDP-ME_synthetase"/>
    <property type="match status" value="1"/>
</dbReference>
<dbReference type="PANTHER" id="PTHR32125">
    <property type="entry name" value="2-C-METHYL-D-ERYTHRITOL 4-PHOSPHATE CYTIDYLYLTRANSFERASE, CHLOROPLASTIC"/>
    <property type="match status" value="1"/>
</dbReference>
<comment type="caution">
    <text evidence="3">The sequence shown here is derived from an EMBL/GenBank/DDBJ whole genome shotgun (WGS) entry which is preliminary data.</text>
</comment>
<dbReference type="InterPro" id="IPR034683">
    <property type="entry name" value="IspD/TarI"/>
</dbReference>
<dbReference type="Gene3D" id="3.90.550.10">
    <property type="entry name" value="Spore Coat Polysaccharide Biosynthesis Protein SpsA, Chain A"/>
    <property type="match status" value="1"/>
</dbReference>
<dbReference type="Proteomes" id="UP000184334">
    <property type="component" value="Unassembled WGS sequence"/>
</dbReference>
<keyword evidence="2 3" id="KW-0548">Nucleotidyltransferase</keyword>
<dbReference type="OrthoDB" id="9806837at2"/>
<gene>
    <name evidence="3" type="ORF">SAMN02745164_00457</name>
</gene>
<dbReference type="PANTHER" id="PTHR32125:SF4">
    <property type="entry name" value="2-C-METHYL-D-ERYTHRITOL 4-PHOSPHATE CYTIDYLYLTRANSFERASE, CHLOROPLASTIC"/>
    <property type="match status" value="1"/>
</dbReference>
<evidence type="ECO:0000313" key="3">
    <source>
        <dbReference type="EMBL" id="SHE44584.1"/>
    </source>
</evidence>
<dbReference type="FunFam" id="3.90.550.10:FF:000003">
    <property type="entry name" value="2-C-methyl-D-erythritol 4-phosphate cytidylyltransferase"/>
    <property type="match status" value="1"/>
</dbReference>
<dbReference type="RefSeq" id="WP_072863019.1">
    <property type="nucleotide sequence ID" value="NZ_FQUI01000004.1"/>
</dbReference>
<dbReference type="GO" id="GO:0008299">
    <property type="term" value="P:isoprenoid biosynthetic process"/>
    <property type="evidence" value="ECO:0007669"/>
    <property type="project" value="InterPro"/>
</dbReference>
<evidence type="ECO:0000256" key="1">
    <source>
        <dbReference type="ARBA" id="ARBA00022679"/>
    </source>
</evidence>
<dbReference type="SUPFAM" id="SSF53448">
    <property type="entry name" value="Nucleotide-diphospho-sugar transferases"/>
    <property type="match status" value="1"/>
</dbReference>
<sequence length="231" mass="26439">MNIGIIVAAGKGERTKLSYPKQFYQILGKSLLRIALEKYEYSELINKIVVVANEEFMEETKKECYNLNKVYGIIKGGESRQESVYNALKNIYNNFGFDVLFVSIHDAARPFVSIDKINEGIEIAKKYGSAILALPEKNSVSHVVGDVIDKILDRNEIFLHQTPQTFDFHKLYKAYTNFENELKSFTDDASIFHKAGNFVRIISGEEYNVKITTEFDLKFAKWLIKEGKINA</sequence>
<reference evidence="3" key="1">
    <citation type="submission" date="2016-11" db="EMBL/GenBank/DDBJ databases">
        <authorList>
            <person name="Varghese N."/>
            <person name="Submissions S."/>
        </authorList>
    </citation>
    <scope>NUCLEOTIDE SEQUENCE [LARGE SCALE GENOMIC DNA]</scope>
    <source>
        <strain evidence="3">DSM 16785</strain>
    </source>
</reference>
<dbReference type="AlphaFoldDB" id="A0A1M4TJP4"/>
<accession>A0A1M4TJP4</accession>
<evidence type="ECO:0000313" key="4">
    <source>
        <dbReference type="Proteomes" id="UP000184334"/>
    </source>
</evidence>
<name>A0A1M4TJP4_MARH1</name>
<dbReference type="InterPro" id="IPR001228">
    <property type="entry name" value="IspD"/>
</dbReference>
<evidence type="ECO:0000256" key="2">
    <source>
        <dbReference type="ARBA" id="ARBA00022695"/>
    </source>
</evidence>
<dbReference type="NCBIfam" id="TIGR00453">
    <property type="entry name" value="ispD"/>
    <property type="match status" value="1"/>
</dbReference>